<feature type="compositionally biased region" description="Basic and acidic residues" evidence="2">
    <location>
        <begin position="30"/>
        <end position="50"/>
    </location>
</feature>
<dbReference type="GO" id="GO:0005794">
    <property type="term" value="C:Golgi apparatus"/>
    <property type="evidence" value="ECO:0007669"/>
    <property type="project" value="TreeGrafter"/>
</dbReference>
<name>A0A668RM43_OREAU</name>
<dbReference type="Ensembl" id="ENSOABT00000000978.2">
    <property type="protein sequence ID" value="ENSOABP00000000944.1"/>
    <property type="gene ID" value="ENSOABG00000000622.2"/>
</dbReference>
<dbReference type="NCBIfam" id="TIGR02174">
    <property type="entry name" value="CXXU_selWTH"/>
    <property type="match status" value="1"/>
</dbReference>
<dbReference type="PANTHER" id="PTHR33638">
    <property type="entry name" value="SELENOPROTEIN H"/>
    <property type="match status" value="1"/>
</dbReference>
<proteinExistence type="predicted"/>
<dbReference type="Proteomes" id="UP000472276">
    <property type="component" value="Unassembled WGS sequence"/>
</dbReference>
<protein>
    <recommendedName>
        <fullName evidence="5">Selenoprotein H</fullName>
    </recommendedName>
</protein>
<sequence>MRYGDTNSRNSQTQNYACVFLGRGGKKRKAEVQVEEEKPSVEEKKGRGDDESMYGRNAEEVKSALLAARPELTVVLNPEKPRRNSFEITLQDGETSLWTGIKKGPPRKLKFPQPEVVVSALQEALKA</sequence>
<evidence type="ECO:0000256" key="1">
    <source>
        <dbReference type="ARBA" id="ARBA00023284"/>
    </source>
</evidence>
<keyword evidence="4" id="KW-1185">Reference proteome</keyword>
<accession>A0A668RM43</accession>
<reference evidence="3" key="1">
    <citation type="submission" date="2025-08" db="UniProtKB">
        <authorList>
            <consortium name="Ensembl"/>
        </authorList>
    </citation>
    <scope>IDENTIFICATION</scope>
</reference>
<keyword evidence="1" id="KW-0676">Redox-active center</keyword>
<reference evidence="3" key="2">
    <citation type="submission" date="2025-09" db="UniProtKB">
        <authorList>
            <consortium name="Ensembl"/>
        </authorList>
    </citation>
    <scope>IDENTIFICATION</scope>
</reference>
<feature type="region of interest" description="Disordered" evidence="2">
    <location>
        <begin position="24"/>
        <end position="55"/>
    </location>
</feature>
<evidence type="ECO:0000313" key="3">
    <source>
        <dbReference type="Ensembl" id="ENSOABP00000000944.1"/>
    </source>
</evidence>
<dbReference type="AlphaFoldDB" id="A0A668RM43"/>
<organism evidence="3 4">
    <name type="scientific">Oreochromis aureus</name>
    <name type="common">Israeli tilapia</name>
    <name type="synonym">Chromis aureus</name>
    <dbReference type="NCBI Taxonomy" id="47969"/>
    <lineage>
        <taxon>Eukaryota</taxon>
        <taxon>Metazoa</taxon>
        <taxon>Chordata</taxon>
        <taxon>Craniata</taxon>
        <taxon>Vertebrata</taxon>
        <taxon>Euteleostomi</taxon>
        <taxon>Actinopterygii</taxon>
        <taxon>Neopterygii</taxon>
        <taxon>Teleostei</taxon>
        <taxon>Neoteleostei</taxon>
        <taxon>Acanthomorphata</taxon>
        <taxon>Ovalentaria</taxon>
        <taxon>Cichlomorphae</taxon>
        <taxon>Cichliformes</taxon>
        <taxon>Cichlidae</taxon>
        <taxon>African cichlids</taxon>
        <taxon>Pseudocrenilabrinae</taxon>
        <taxon>Oreochromini</taxon>
        <taxon>Oreochromis</taxon>
    </lineage>
</organism>
<dbReference type="InterPro" id="IPR052674">
    <property type="entry name" value="SelWTH-like"/>
</dbReference>
<evidence type="ECO:0008006" key="5">
    <source>
        <dbReference type="Google" id="ProtNLM"/>
    </source>
</evidence>
<dbReference type="PANTHER" id="PTHR33638:SF1">
    <property type="entry name" value="SELENOPROTEIN H"/>
    <property type="match status" value="1"/>
</dbReference>
<dbReference type="InterPro" id="IPR011893">
    <property type="entry name" value="Selenoprotein_Rdx-typ"/>
</dbReference>
<dbReference type="OMA" id="MYGRNAE"/>
<evidence type="ECO:0000256" key="2">
    <source>
        <dbReference type="SAM" id="MobiDB-lite"/>
    </source>
</evidence>
<evidence type="ECO:0000313" key="4">
    <source>
        <dbReference type="Proteomes" id="UP000472276"/>
    </source>
</evidence>